<gene>
    <name evidence="6" type="ORF">E0D97_16380</name>
</gene>
<keyword evidence="2" id="KW-0479">Metal-binding</keyword>
<keyword evidence="3" id="KW-0862">Zinc</keyword>
<reference evidence="6 7" key="1">
    <citation type="journal article" date="2015" name="Antonie Van Leeuwenhoek">
        <title>Oricola cellulosilytica gen. nov., sp. nov., a cellulose-degrading bacterium of the family Phyllobacteriaceae isolated from surface seashore water, and emended descriptions of Mesorhizobium loti and Phyllobacterium myrsinacearum.</title>
        <authorList>
            <person name="Hameed A."/>
            <person name="Shahina M."/>
            <person name="Lai W.A."/>
            <person name="Lin S.Y."/>
            <person name="Young L.S."/>
            <person name="Liu Y.C."/>
            <person name="Hsu Y.H."/>
            <person name="Young C.C."/>
        </authorList>
    </citation>
    <scope>NUCLEOTIDE SEQUENCE [LARGE SCALE GENOMIC DNA]</scope>
    <source>
        <strain evidence="6 7">KCTC 52183</strain>
    </source>
</reference>
<evidence type="ECO:0000256" key="4">
    <source>
        <dbReference type="ARBA" id="ARBA00023239"/>
    </source>
</evidence>
<protein>
    <submittedName>
        <fullName evidence="6">GFA family protein</fullName>
    </submittedName>
</protein>
<dbReference type="GO" id="GO:0016846">
    <property type="term" value="F:carbon-sulfur lyase activity"/>
    <property type="evidence" value="ECO:0007669"/>
    <property type="project" value="InterPro"/>
</dbReference>
<evidence type="ECO:0000256" key="3">
    <source>
        <dbReference type="ARBA" id="ARBA00022833"/>
    </source>
</evidence>
<organism evidence="6 7">
    <name type="scientific">Oricola cellulosilytica</name>
    <dbReference type="NCBI Taxonomy" id="1429082"/>
    <lineage>
        <taxon>Bacteria</taxon>
        <taxon>Pseudomonadati</taxon>
        <taxon>Pseudomonadota</taxon>
        <taxon>Alphaproteobacteria</taxon>
        <taxon>Hyphomicrobiales</taxon>
        <taxon>Ahrensiaceae</taxon>
        <taxon>Oricola</taxon>
    </lineage>
</organism>
<comment type="similarity">
    <text evidence="1">Belongs to the Gfa family.</text>
</comment>
<comment type="caution">
    <text evidence="6">The sequence shown here is derived from an EMBL/GenBank/DDBJ whole genome shotgun (WGS) entry which is preliminary data.</text>
</comment>
<dbReference type="InterPro" id="IPR006913">
    <property type="entry name" value="CENP-V/GFA"/>
</dbReference>
<dbReference type="InterPro" id="IPR011057">
    <property type="entry name" value="Mss4-like_sf"/>
</dbReference>
<keyword evidence="7" id="KW-1185">Reference proteome</keyword>
<dbReference type="RefSeq" id="WP_131570966.1">
    <property type="nucleotide sequence ID" value="NZ_JAINFK010000007.1"/>
</dbReference>
<evidence type="ECO:0000313" key="6">
    <source>
        <dbReference type="EMBL" id="TCD11907.1"/>
    </source>
</evidence>
<proteinExistence type="inferred from homology"/>
<dbReference type="EMBL" id="SJST01000008">
    <property type="protein sequence ID" value="TCD11907.1"/>
    <property type="molecule type" value="Genomic_DNA"/>
</dbReference>
<evidence type="ECO:0000256" key="1">
    <source>
        <dbReference type="ARBA" id="ARBA00005495"/>
    </source>
</evidence>
<accession>A0A4R0P5J5</accession>
<dbReference type="Proteomes" id="UP000291301">
    <property type="component" value="Unassembled WGS sequence"/>
</dbReference>
<dbReference type="PANTHER" id="PTHR33337:SF40">
    <property type="entry name" value="CENP-V_GFA DOMAIN-CONTAINING PROTEIN-RELATED"/>
    <property type="match status" value="1"/>
</dbReference>
<dbReference type="Pfam" id="PF04828">
    <property type="entry name" value="GFA"/>
    <property type="match status" value="1"/>
</dbReference>
<sequence>MSDISGRCLCGALTWSSSGPILWSALCHCEDCRRAASSDYVSWFGVLRSTVSWSGPRKFYRSSPKVMRSFCGQCGAPASFESEIFPDETHLYAATLDKPNLYRPTAHFFWSEHLPWVTVRDDLPKHQKGLQHAAQSGKDLLK</sequence>
<feature type="domain" description="CENP-V/GFA" evidence="5">
    <location>
        <begin position="4"/>
        <end position="111"/>
    </location>
</feature>
<dbReference type="SUPFAM" id="SSF51316">
    <property type="entry name" value="Mss4-like"/>
    <property type="match status" value="1"/>
</dbReference>
<dbReference type="AlphaFoldDB" id="A0A4R0P5J5"/>
<dbReference type="PANTHER" id="PTHR33337">
    <property type="entry name" value="GFA DOMAIN-CONTAINING PROTEIN"/>
    <property type="match status" value="1"/>
</dbReference>
<keyword evidence="4" id="KW-0456">Lyase</keyword>
<name>A0A4R0P5J5_9HYPH</name>
<dbReference type="OrthoDB" id="9807246at2"/>
<evidence type="ECO:0000313" key="7">
    <source>
        <dbReference type="Proteomes" id="UP000291301"/>
    </source>
</evidence>
<dbReference type="PROSITE" id="PS51891">
    <property type="entry name" value="CENP_V_GFA"/>
    <property type="match status" value="1"/>
</dbReference>
<dbReference type="GO" id="GO:0046872">
    <property type="term" value="F:metal ion binding"/>
    <property type="evidence" value="ECO:0007669"/>
    <property type="project" value="UniProtKB-KW"/>
</dbReference>
<evidence type="ECO:0000259" key="5">
    <source>
        <dbReference type="PROSITE" id="PS51891"/>
    </source>
</evidence>
<dbReference type="Gene3D" id="3.90.1590.10">
    <property type="entry name" value="glutathione-dependent formaldehyde- activating enzyme (gfa)"/>
    <property type="match status" value="1"/>
</dbReference>
<evidence type="ECO:0000256" key="2">
    <source>
        <dbReference type="ARBA" id="ARBA00022723"/>
    </source>
</evidence>